<dbReference type="PANTHER" id="PTHR32219:SF2">
    <property type="entry name" value="PROTON PUMP-INTERACTOR 1"/>
    <property type="match status" value="1"/>
</dbReference>
<evidence type="ECO:0000256" key="3">
    <source>
        <dbReference type="ARBA" id="ARBA00022475"/>
    </source>
</evidence>
<keyword evidence="3" id="KW-1003">Cell membrane</keyword>
<dbReference type="Proteomes" id="UP001459277">
    <property type="component" value="Unassembled WGS sequence"/>
</dbReference>
<proteinExistence type="inferred from homology"/>
<evidence type="ECO:0000256" key="10">
    <source>
        <dbReference type="SAM" id="Coils"/>
    </source>
</evidence>
<comment type="similarity">
    <text evidence="9">Belongs to the plant Proton pump-interactor protein family.</text>
</comment>
<dbReference type="EMBL" id="JAZDWU010000005">
    <property type="protein sequence ID" value="KAL0001233.1"/>
    <property type="molecule type" value="Genomic_DNA"/>
</dbReference>
<feature type="compositionally biased region" description="Basic and acidic residues" evidence="11">
    <location>
        <begin position="458"/>
        <end position="496"/>
    </location>
</feature>
<evidence type="ECO:0000256" key="6">
    <source>
        <dbReference type="ARBA" id="ARBA00022989"/>
    </source>
</evidence>
<reference evidence="13 14" key="1">
    <citation type="submission" date="2024-01" db="EMBL/GenBank/DDBJ databases">
        <title>A telomere-to-telomere, gap-free genome of sweet tea (Lithocarpus litseifolius).</title>
        <authorList>
            <person name="Zhou J."/>
        </authorList>
    </citation>
    <scope>NUCLEOTIDE SEQUENCE [LARGE SCALE GENOMIC DNA]</scope>
    <source>
        <strain evidence="13">Zhou-2022a</strain>
        <tissue evidence="13">Leaf</tissue>
    </source>
</reference>
<feature type="region of interest" description="Disordered" evidence="11">
    <location>
        <begin position="549"/>
        <end position="587"/>
    </location>
</feature>
<feature type="compositionally biased region" description="Basic and acidic residues" evidence="11">
    <location>
        <begin position="410"/>
        <end position="420"/>
    </location>
</feature>
<sequence>MAFEVVGFEMIQAPVEIVAEEDTVATVLHGKENGILDQGPGLEEPIKFGSHGDEPVKVEGNDVSDANFPKDAVDEWPAPKQIHSFYFVRYRPFDDPKIKAKIDQADKEIQRKNQARFQITEALKAKRSDRAELISQVRALKDDNRQFKSILDEKRKEMEPLQHALGKLRNANSAGRGSGLCSSEEELNNLIQSLQYCIQHESIPLSEEKKILKEIKQLEGTREKVIANAAMRTKIQDSLGQREAIQDQVKLIGGDLDGVRKEKQVIQAKIKQLDDALKAIDDEISSLSEELKAVTQKRDKAYESIQQLRKQRDEGNAYFYKSRTVLNKARELAAIKDITALGELSHSEVESFMALWSSDKALRDDYEKRILPSLDSRQLSMDGRMRNPDEKPLVVVEEPTLSETEKVAKPSVKQVKEDLKPPVQGTLPAQKAQKEAKIKAEDSKSTLEHFEVEDKEIFGLEKPQKDSPAKDNEVDEAKLKEMKREEEIAKAKEAMERKKKKQEKAAAKAAIRVQKEAEKKLKEIINFYNFIITICYFLFSEREKKAKKKASASAPGSDPEEPAEAGSEDAEPEKIDENVETSVPAKEKVQMEKVNKVKSIRNRNRSKGPDSVPKVLLKRKKSTNYWLWAAPAAVLVLLLLVLGYTYLL</sequence>
<dbReference type="InterPro" id="IPR055282">
    <property type="entry name" value="PPI1-4"/>
</dbReference>
<evidence type="ECO:0000256" key="2">
    <source>
        <dbReference type="ARBA" id="ARBA00004389"/>
    </source>
</evidence>
<evidence type="ECO:0000256" key="12">
    <source>
        <dbReference type="SAM" id="Phobius"/>
    </source>
</evidence>
<evidence type="ECO:0000256" key="5">
    <source>
        <dbReference type="ARBA" id="ARBA00022824"/>
    </source>
</evidence>
<keyword evidence="7 10" id="KW-0175">Coiled coil</keyword>
<gene>
    <name evidence="13" type="ORF">SO802_015014</name>
</gene>
<feature type="transmembrane region" description="Helical" evidence="12">
    <location>
        <begin position="524"/>
        <end position="539"/>
    </location>
</feature>
<feature type="coiled-coil region" evidence="10">
    <location>
        <begin position="256"/>
        <end position="311"/>
    </location>
</feature>
<evidence type="ECO:0008006" key="15">
    <source>
        <dbReference type="Google" id="ProtNLM"/>
    </source>
</evidence>
<evidence type="ECO:0000256" key="11">
    <source>
        <dbReference type="SAM" id="MobiDB-lite"/>
    </source>
</evidence>
<dbReference type="GO" id="GO:0005789">
    <property type="term" value="C:endoplasmic reticulum membrane"/>
    <property type="evidence" value="ECO:0007669"/>
    <property type="project" value="UniProtKB-SubCell"/>
</dbReference>
<dbReference type="PANTHER" id="PTHR32219">
    <property type="entry name" value="RNA-BINDING PROTEIN YLMH-RELATED"/>
    <property type="match status" value="1"/>
</dbReference>
<dbReference type="SUPFAM" id="SSF57997">
    <property type="entry name" value="Tropomyosin"/>
    <property type="match status" value="1"/>
</dbReference>
<evidence type="ECO:0000313" key="14">
    <source>
        <dbReference type="Proteomes" id="UP001459277"/>
    </source>
</evidence>
<accession>A0AAW2CSK4</accession>
<comment type="caution">
    <text evidence="13">The sequence shown here is derived from an EMBL/GenBank/DDBJ whole genome shotgun (WGS) entry which is preliminary data.</text>
</comment>
<evidence type="ECO:0000256" key="9">
    <source>
        <dbReference type="ARBA" id="ARBA00038080"/>
    </source>
</evidence>
<keyword evidence="4 12" id="KW-0812">Transmembrane</keyword>
<feature type="transmembrane region" description="Helical" evidence="12">
    <location>
        <begin position="625"/>
        <end position="647"/>
    </location>
</feature>
<feature type="coiled-coil region" evidence="10">
    <location>
        <begin position="123"/>
        <end position="157"/>
    </location>
</feature>
<protein>
    <recommendedName>
        <fullName evidence="15">Proton pump-interactor 1</fullName>
    </recommendedName>
</protein>
<evidence type="ECO:0000256" key="7">
    <source>
        <dbReference type="ARBA" id="ARBA00023054"/>
    </source>
</evidence>
<dbReference type="AlphaFoldDB" id="A0AAW2CSK4"/>
<organism evidence="13 14">
    <name type="scientific">Lithocarpus litseifolius</name>
    <dbReference type="NCBI Taxonomy" id="425828"/>
    <lineage>
        <taxon>Eukaryota</taxon>
        <taxon>Viridiplantae</taxon>
        <taxon>Streptophyta</taxon>
        <taxon>Embryophyta</taxon>
        <taxon>Tracheophyta</taxon>
        <taxon>Spermatophyta</taxon>
        <taxon>Magnoliopsida</taxon>
        <taxon>eudicotyledons</taxon>
        <taxon>Gunneridae</taxon>
        <taxon>Pentapetalae</taxon>
        <taxon>rosids</taxon>
        <taxon>fabids</taxon>
        <taxon>Fagales</taxon>
        <taxon>Fagaceae</taxon>
        <taxon>Lithocarpus</taxon>
    </lineage>
</organism>
<feature type="region of interest" description="Disordered" evidence="11">
    <location>
        <begin position="458"/>
        <end position="508"/>
    </location>
</feature>
<feature type="compositionally biased region" description="Acidic residues" evidence="11">
    <location>
        <begin position="558"/>
        <end position="571"/>
    </location>
</feature>
<evidence type="ECO:0000256" key="4">
    <source>
        <dbReference type="ARBA" id="ARBA00022692"/>
    </source>
</evidence>
<keyword evidence="6 12" id="KW-1133">Transmembrane helix</keyword>
<name>A0AAW2CSK4_9ROSI</name>
<feature type="region of interest" description="Disordered" evidence="11">
    <location>
        <begin position="410"/>
        <end position="442"/>
    </location>
</feature>
<dbReference type="GO" id="GO:0005886">
    <property type="term" value="C:plasma membrane"/>
    <property type="evidence" value="ECO:0007669"/>
    <property type="project" value="UniProtKB-SubCell"/>
</dbReference>
<keyword evidence="5" id="KW-0256">Endoplasmic reticulum</keyword>
<keyword evidence="8 12" id="KW-0472">Membrane</keyword>
<feature type="compositionally biased region" description="Basic and acidic residues" evidence="11">
    <location>
        <begin position="432"/>
        <end position="442"/>
    </location>
</feature>
<evidence type="ECO:0000256" key="8">
    <source>
        <dbReference type="ARBA" id="ARBA00023136"/>
    </source>
</evidence>
<keyword evidence="14" id="KW-1185">Reference proteome</keyword>
<evidence type="ECO:0000256" key="1">
    <source>
        <dbReference type="ARBA" id="ARBA00004162"/>
    </source>
</evidence>
<comment type="subcellular location">
    <subcellularLocation>
        <location evidence="1">Cell membrane</location>
        <topology evidence="1">Single-pass membrane protein</topology>
    </subcellularLocation>
    <subcellularLocation>
        <location evidence="2">Endoplasmic reticulum membrane</location>
        <topology evidence="2">Single-pass membrane protein</topology>
    </subcellularLocation>
</comment>
<evidence type="ECO:0000313" key="13">
    <source>
        <dbReference type="EMBL" id="KAL0001233.1"/>
    </source>
</evidence>